<organism evidence="1 2">
    <name type="scientific">Dictyobacter kobayashii</name>
    <dbReference type="NCBI Taxonomy" id="2014872"/>
    <lineage>
        <taxon>Bacteria</taxon>
        <taxon>Bacillati</taxon>
        <taxon>Chloroflexota</taxon>
        <taxon>Ktedonobacteria</taxon>
        <taxon>Ktedonobacterales</taxon>
        <taxon>Dictyobacteraceae</taxon>
        <taxon>Dictyobacter</taxon>
    </lineage>
</organism>
<dbReference type="RefSeq" id="WP_126552732.1">
    <property type="nucleotide sequence ID" value="NZ_BIFS01000001.1"/>
</dbReference>
<dbReference type="AlphaFoldDB" id="A0A402AQ00"/>
<evidence type="ECO:0000313" key="2">
    <source>
        <dbReference type="Proteomes" id="UP000287188"/>
    </source>
</evidence>
<gene>
    <name evidence="1" type="ORF">KDK_49960</name>
</gene>
<keyword evidence="2" id="KW-1185">Reference proteome</keyword>
<proteinExistence type="predicted"/>
<dbReference type="Proteomes" id="UP000287188">
    <property type="component" value="Unassembled WGS sequence"/>
</dbReference>
<evidence type="ECO:0000313" key="1">
    <source>
        <dbReference type="EMBL" id="GCE21196.1"/>
    </source>
</evidence>
<reference evidence="2" key="1">
    <citation type="submission" date="2018-12" db="EMBL/GenBank/DDBJ databases">
        <title>Tengunoibacter tsumagoiensis gen. nov., sp. nov., Dictyobacter kobayashii sp. nov., D. alpinus sp. nov., and D. joshuensis sp. nov. and description of Dictyobacteraceae fam. nov. within the order Ktedonobacterales isolated from Tengu-no-mugimeshi.</title>
        <authorList>
            <person name="Wang C.M."/>
            <person name="Zheng Y."/>
            <person name="Sakai Y."/>
            <person name="Toyoda A."/>
            <person name="Minakuchi Y."/>
            <person name="Abe K."/>
            <person name="Yokota A."/>
            <person name="Yabe S."/>
        </authorList>
    </citation>
    <scope>NUCLEOTIDE SEQUENCE [LARGE SCALE GENOMIC DNA]</scope>
    <source>
        <strain evidence="2">Uno11</strain>
    </source>
</reference>
<accession>A0A402AQ00</accession>
<dbReference type="Gene3D" id="3.40.630.30">
    <property type="match status" value="1"/>
</dbReference>
<dbReference type="EMBL" id="BIFS01000001">
    <property type="protein sequence ID" value="GCE21196.1"/>
    <property type="molecule type" value="Genomic_DNA"/>
</dbReference>
<name>A0A402AQ00_9CHLR</name>
<comment type="caution">
    <text evidence="1">The sequence shown here is derived from an EMBL/GenBank/DDBJ whole genome shotgun (WGS) entry which is preliminary data.</text>
</comment>
<protein>
    <submittedName>
        <fullName evidence="1">Uncharacterized protein</fullName>
    </submittedName>
</protein>
<sequence>MIFFAIGLSWHWDAEGLGISTFRYRELIKHLFGTQGFIEYSTTEPNVSMELANVLVARIGDRVDQRVSSQFLNRLIRSTAFTSF</sequence>
<dbReference type="OrthoDB" id="9808367at2"/>